<evidence type="ECO:0000313" key="1">
    <source>
        <dbReference type="EnsemblMetazoa" id="GPAI000528-PA"/>
    </source>
</evidence>
<protein>
    <submittedName>
        <fullName evidence="1">Uncharacterized protein</fullName>
    </submittedName>
</protein>
<dbReference type="VEuPathDB" id="VectorBase:GPAI038557"/>
<dbReference type="EnsemblMetazoa" id="GPAI038557-RA">
    <property type="protein sequence ID" value="GPAI038557-PA"/>
    <property type="gene ID" value="GPAI038557"/>
</dbReference>
<reference evidence="1" key="2">
    <citation type="submission" date="2020-05" db="UniProtKB">
        <authorList>
            <consortium name="EnsemblMetazoa"/>
        </authorList>
    </citation>
    <scope>IDENTIFICATION</scope>
    <source>
        <strain evidence="1">IAEA</strain>
    </source>
</reference>
<proteinExistence type="predicted"/>
<reference evidence="2" key="1">
    <citation type="submission" date="2014-03" db="EMBL/GenBank/DDBJ databases">
        <authorList>
            <person name="Aksoy S."/>
            <person name="Warren W."/>
            <person name="Wilson R.K."/>
        </authorList>
    </citation>
    <scope>NUCLEOTIDE SEQUENCE [LARGE SCALE GENOMIC DNA]</scope>
    <source>
        <strain evidence="2">IAEA</strain>
    </source>
</reference>
<evidence type="ECO:0000313" key="2">
    <source>
        <dbReference type="Proteomes" id="UP000092445"/>
    </source>
</evidence>
<organism evidence="1 2">
    <name type="scientific">Glossina pallidipes</name>
    <name type="common">Tsetse fly</name>
    <dbReference type="NCBI Taxonomy" id="7398"/>
    <lineage>
        <taxon>Eukaryota</taxon>
        <taxon>Metazoa</taxon>
        <taxon>Ecdysozoa</taxon>
        <taxon>Arthropoda</taxon>
        <taxon>Hexapoda</taxon>
        <taxon>Insecta</taxon>
        <taxon>Pterygota</taxon>
        <taxon>Neoptera</taxon>
        <taxon>Endopterygota</taxon>
        <taxon>Diptera</taxon>
        <taxon>Brachycera</taxon>
        <taxon>Muscomorpha</taxon>
        <taxon>Hippoboscoidea</taxon>
        <taxon>Glossinidae</taxon>
        <taxon>Glossina</taxon>
    </lineage>
</organism>
<dbReference type="AlphaFoldDB" id="A0A1B0A9K6"/>
<dbReference type="EnsemblMetazoa" id="GPAI000528-RA">
    <property type="protein sequence ID" value="GPAI000528-PA"/>
    <property type="gene ID" value="GPAI000528"/>
</dbReference>
<keyword evidence="2" id="KW-1185">Reference proteome</keyword>
<accession>A0A1B0A9K6</accession>
<dbReference type="VEuPathDB" id="VectorBase:GPAI000528"/>
<dbReference type="Proteomes" id="UP000092445">
    <property type="component" value="Unassembled WGS sequence"/>
</dbReference>
<sequence>MYCRGKSISSGKLHTINDEFERIYGRGLMDLGYGSNVLSNELFLVNKKFSYMAFLDLVCTAAKMIDVCTTRIVVSFICSFPSNDYTRFWKIAVVMGLFKIFCGT</sequence>
<name>A0A1B0A9K6_GLOPL</name>